<protein>
    <recommendedName>
        <fullName evidence="9">4-hydroxy-4-methyl-2-oxoglutarate aldolase</fullName>
        <shortName evidence="9">HMG aldolase</shortName>
        <ecNumber evidence="9">4.1.1.112</ecNumber>
        <ecNumber evidence="9">4.1.3.17</ecNumber>
    </recommendedName>
    <alternativeName>
        <fullName evidence="9">Oxaloacetate decarboxylase</fullName>
    </alternativeName>
</protein>
<evidence type="ECO:0000313" key="11">
    <source>
        <dbReference type="EMBL" id="KIY96761.1"/>
    </source>
</evidence>
<comment type="function">
    <text evidence="6 9">Catalyzes the aldol cleavage of 4-hydroxy-4-methyl-2-oxoglutarate (HMG) into 2 molecules of pyruvate. Also contains a secondary oxaloacetate (OAA) decarboxylase activity due to the common pyruvate enolate transition state formed following C-C bond cleavage in the retro-aldol and decarboxylation reactions.</text>
</comment>
<keyword evidence="11" id="KW-0489">Methyltransferase</keyword>
<feature type="binding site" evidence="8">
    <location>
        <begin position="41"/>
        <end position="44"/>
    </location>
    <ligand>
        <name>substrate</name>
    </ligand>
</feature>
<organism evidence="11 12">
    <name type="scientific">Monoraphidium neglectum</name>
    <dbReference type="NCBI Taxonomy" id="145388"/>
    <lineage>
        <taxon>Eukaryota</taxon>
        <taxon>Viridiplantae</taxon>
        <taxon>Chlorophyta</taxon>
        <taxon>core chlorophytes</taxon>
        <taxon>Chlorophyceae</taxon>
        <taxon>CS clade</taxon>
        <taxon>Sphaeropleales</taxon>
        <taxon>Selenastraceae</taxon>
        <taxon>Monoraphidium</taxon>
    </lineage>
</organism>
<dbReference type="OrthoDB" id="1476984at2759"/>
<dbReference type="RefSeq" id="XP_013895781.1">
    <property type="nucleotide sequence ID" value="XM_014040327.1"/>
</dbReference>
<dbReference type="EC" id="4.1.1.112" evidence="9"/>
<comment type="catalytic activity">
    <reaction evidence="7 9">
        <text>oxaloacetate + H(+) = pyruvate + CO2</text>
        <dbReference type="Rhea" id="RHEA:15641"/>
        <dbReference type="ChEBI" id="CHEBI:15361"/>
        <dbReference type="ChEBI" id="CHEBI:15378"/>
        <dbReference type="ChEBI" id="CHEBI:16452"/>
        <dbReference type="ChEBI" id="CHEBI:16526"/>
        <dbReference type="EC" id="4.1.1.112"/>
    </reaction>
</comment>
<dbReference type="GO" id="GO:0046872">
    <property type="term" value="F:metal ion binding"/>
    <property type="evidence" value="ECO:0007669"/>
    <property type="project" value="UniProtKB-KW"/>
</dbReference>
<dbReference type="CDD" id="cd16841">
    <property type="entry name" value="RraA_family"/>
    <property type="match status" value="1"/>
</dbReference>
<dbReference type="NCBIfam" id="NF006875">
    <property type="entry name" value="PRK09372.1"/>
    <property type="match status" value="1"/>
</dbReference>
<keyword evidence="8" id="KW-0460">Magnesium</keyword>
<dbReference type="NCBIfam" id="TIGR01935">
    <property type="entry name" value="NOT-MenG"/>
    <property type="match status" value="1"/>
</dbReference>
<evidence type="ECO:0000256" key="8">
    <source>
        <dbReference type="PIRSR" id="PIRSR605493-1"/>
    </source>
</evidence>
<dbReference type="EMBL" id="KK102856">
    <property type="protein sequence ID" value="KIY96761.1"/>
    <property type="molecule type" value="Genomic_DNA"/>
</dbReference>
<sequence length="128" mass="13118">MPGLAKRRLPRIKPPQAVTGPGGGRVLVVDGGGSTRCALLGDMLAEEARKNGWAGIIVNGCIRDSEGIGQISQLGVKALATCPLKSSKRDLGLEGVTVVIGGCTISPGDWVYADPDGVLVAKEQLTLG</sequence>
<dbReference type="GO" id="GO:0032259">
    <property type="term" value="P:methylation"/>
    <property type="evidence" value="ECO:0007669"/>
    <property type="project" value="UniProtKB-KW"/>
</dbReference>
<evidence type="ECO:0000256" key="3">
    <source>
        <dbReference type="ARBA" id="ARBA00011233"/>
    </source>
</evidence>
<name>A0A0D2M6B3_9CHLO</name>
<evidence type="ECO:0000256" key="5">
    <source>
        <dbReference type="ARBA" id="ARBA00023239"/>
    </source>
</evidence>
<dbReference type="PANTHER" id="PTHR33254:SF4">
    <property type="entry name" value="4-HYDROXY-4-METHYL-2-OXOGLUTARATE ALDOLASE 3-RELATED"/>
    <property type="match status" value="1"/>
</dbReference>
<dbReference type="GO" id="GO:0008168">
    <property type="term" value="F:methyltransferase activity"/>
    <property type="evidence" value="ECO:0007669"/>
    <property type="project" value="UniProtKB-KW"/>
</dbReference>
<dbReference type="InterPro" id="IPR036704">
    <property type="entry name" value="RraA/RraA-like_sf"/>
</dbReference>
<dbReference type="EC" id="4.1.3.17" evidence="9"/>
<comment type="similarity">
    <text evidence="2 9">Belongs to the class II aldolase/RraA-like family.</text>
</comment>
<dbReference type="GeneID" id="25728440"/>
<keyword evidence="5 9" id="KW-0456">Lyase</keyword>
<dbReference type="Pfam" id="PF03737">
    <property type="entry name" value="RraA-like"/>
    <property type="match status" value="1"/>
</dbReference>
<comment type="cofactor">
    <cofactor evidence="9">
        <name>a divalent metal cation</name>
        <dbReference type="ChEBI" id="CHEBI:60240"/>
    </cofactor>
</comment>
<accession>A0A0D2M6B3</accession>
<feature type="binding site" evidence="8">
    <location>
        <position position="64"/>
    </location>
    <ligand>
        <name>Mg(2+)</name>
        <dbReference type="ChEBI" id="CHEBI:18420"/>
    </ligand>
</feature>
<dbReference type="KEGG" id="mng:MNEG_11201"/>
<dbReference type="Proteomes" id="UP000054498">
    <property type="component" value="Unassembled WGS sequence"/>
</dbReference>
<proteinExistence type="inferred from homology"/>
<evidence type="ECO:0000256" key="2">
    <source>
        <dbReference type="ARBA" id="ARBA00008621"/>
    </source>
</evidence>
<evidence type="ECO:0000256" key="1">
    <source>
        <dbReference type="ARBA" id="ARBA00001342"/>
    </source>
</evidence>
<keyword evidence="12" id="KW-1185">Reference proteome</keyword>
<comment type="catalytic activity">
    <reaction evidence="1 9">
        <text>4-hydroxy-4-methyl-2-oxoglutarate = 2 pyruvate</text>
        <dbReference type="Rhea" id="RHEA:22748"/>
        <dbReference type="ChEBI" id="CHEBI:15361"/>
        <dbReference type="ChEBI" id="CHEBI:58276"/>
        <dbReference type="EC" id="4.1.3.17"/>
    </reaction>
</comment>
<evidence type="ECO:0000256" key="10">
    <source>
        <dbReference type="SAM" id="MobiDB-lite"/>
    </source>
</evidence>
<dbReference type="Gene3D" id="3.50.30.40">
    <property type="entry name" value="Ribonuclease E inhibitor RraA/RraA-like"/>
    <property type="match status" value="1"/>
</dbReference>
<dbReference type="STRING" id="145388.A0A0D2M6B3"/>
<evidence type="ECO:0000256" key="7">
    <source>
        <dbReference type="ARBA" id="ARBA00047973"/>
    </source>
</evidence>
<feature type="compositionally biased region" description="Basic residues" evidence="10">
    <location>
        <begin position="1"/>
        <end position="11"/>
    </location>
</feature>
<dbReference type="InterPro" id="IPR010203">
    <property type="entry name" value="RraA"/>
</dbReference>
<evidence type="ECO:0000256" key="6">
    <source>
        <dbReference type="ARBA" id="ARBA00025046"/>
    </source>
</evidence>
<dbReference type="SUPFAM" id="SSF89562">
    <property type="entry name" value="RraA-like"/>
    <property type="match status" value="1"/>
</dbReference>
<keyword evidence="4 8" id="KW-0479">Metal-binding</keyword>
<comment type="subunit">
    <text evidence="3 9">Homotrimer.</text>
</comment>
<comment type="cofactor">
    <cofactor evidence="8">
        <name>Mg(2+)</name>
        <dbReference type="ChEBI" id="CHEBI:18420"/>
    </cofactor>
</comment>
<dbReference type="GO" id="GO:0008948">
    <property type="term" value="F:oxaloacetate decarboxylase activity"/>
    <property type="evidence" value="ECO:0007669"/>
    <property type="project" value="UniProtKB-EC"/>
</dbReference>
<reference evidence="11 12" key="1">
    <citation type="journal article" date="2013" name="BMC Genomics">
        <title>Reconstruction of the lipid metabolism for the microalga Monoraphidium neglectum from its genome sequence reveals characteristics suitable for biofuel production.</title>
        <authorList>
            <person name="Bogen C."/>
            <person name="Al-Dilaimi A."/>
            <person name="Albersmeier A."/>
            <person name="Wichmann J."/>
            <person name="Grundmann M."/>
            <person name="Rupp O."/>
            <person name="Lauersen K.J."/>
            <person name="Blifernez-Klassen O."/>
            <person name="Kalinowski J."/>
            <person name="Goesmann A."/>
            <person name="Mussgnug J.H."/>
            <person name="Kruse O."/>
        </authorList>
    </citation>
    <scope>NUCLEOTIDE SEQUENCE [LARGE SCALE GENOMIC DNA]</scope>
    <source>
        <strain evidence="11 12">SAG 48.87</strain>
    </source>
</reference>
<keyword evidence="11" id="KW-0808">Transferase</keyword>
<feature type="region of interest" description="Disordered" evidence="10">
    <location>
        <begin position="1"/>
        <end position="20"/>
    </location>
</feature>
<evidence type="ECO:0000256" key="4">
    <source>
        <dbReference type="ARBA" id="ARBA00022723"/>
    </source>
</evidence>
<feature type="binding site" evidence="8">
    <location>
        <position position="63"/>
    </location>
    <ligand>
        <name>substrate</name>
    </ligand>
</feature>
<dbReference type="PANTHER" id="PTHR33254">
    <property type="entry name" value="4-HYDROXY-4-METHYL-2-OXOGLUTARATE ALDOLASE 3-RELATED"/>
    <property type="match status" value="1"/>
</dbReference>
<dbReference type="AlphaFoldDB" id="A0A0D2M6B3"/>
<evidence type="ECO:0000313" key="12">
    <source>
        <dbReference type="Proteomes" id="UP000054498"/>
    </source>
</evidence>
<evidence type="ECO:0000256" key="9">
    <source>
        <dbReference type="RuleBase" id="RU004338"/>
    </source>
</evidence>
<dbReference type="GO" id="GO:0047443">
    <property type="term" value="F:4-hydroxy-4-methyl-2-oxoglutarate aldolase activity"/>
    <property type="evidence" value="ECO:0007669"/>
    <property type="project" value="UniProtKB-EC"/>
</dbReference>
<gene>
    <name evidence="11" type="ORF">MNEG_11201</name>
</gene>
<dbReference type="InterPro" id="IPR005493">
    <property type="entry name" value="RraA/RraA-like"/>
</dbReference>
<dbReference type="GO" id="GO:0051252">
    <property type="term" value="P:regulation of RNA metabolic process"/>
    <property type="evidence" value="ECO:0007669"/>
    <property type="project" value="InterPro"/>
</dbReference>
<dbReference type="GO" id="GO:0008428">
    <property type="term" value="F:ribonuclease inhibitor activity"/>
    <property type="evidence" value="ECO:0007669"/>
    <property type="project" value="InterPro"/>
</dbReference>